<sequence>MSTTHVVSADGTRLAVETLGEGAPLVLTPGALQDRASMRLLAQALADRATVHLWDRRGRGDSGGAPDPARDPLGPDGDALVATEVADLAAVCAYAGGTPAHYGHSAGAVLVVEAALRGVPAARIVAHEPPWRRDDESPGPRCALADATMTALRAGSTDGAAAAFLEGFPAAAPAPVERLRVTPFWPRTAALAVALPHDVALICRDPLPIDRLAGLAAPLLAVDGGASPAWMAATVGALAAAVPGARRRTLPGQGHVVAPTVLAPVLAEFLAR</sequence>
<keyword evidence="4" id="KW-1185">Reference proteome</keyword>
<feature type="region of interest" description="Disordered" evidence="1">
    <location>
        <begin position="56"/>
        <end position="77"/>
    </location>
</feature>
<accession>A0A2U1E9A8</accession>
<dbReference type="OrthoDB" id="63519at2"/>
<dbReference type="InterPro" id="IPR000073">
    <property type="entry name" value="AB_hydrolase_1"/>
</dbReference>
<keyword evidence="3" id="KW-0378">Hydrolase</keyword>
<gene>
    <name evidence="3" type="ORF">C8D89_12922</name>
</gene>
<dbReference type="Proteomes" id="UP000245639">
    <property type="component" value="Unassembled WGS sequence"/>
</dbReference>
<evidence type="ECO:0000313" key="4">
    <source>
        <dbReference type="Proteomes" id="UP000245639"/>
    </source>
</evidence>
<comment type="caution">
    <text evidence="3">The sequence shown here is derived from an EMBL/GenBank/DDBJ whole genome shotgun (WGS) entry which is preliminary data.</text>
</comment>
<dbReference type="PANTHER" id="PTHR43194">
    <property type="entry name" value="HYDROLASE ALPHA/BETA FOLD FAMILY"/>
    <property type="match status" value="1"/>
</dbReference>
<dbReference type="InterPro" id="IPR029058">
    <property type="entry name" value="AB_hydrolase_fold"/>
</dbReference>
<dbReference type="Gene3D" id="3.40.50.1820">
    <property type="entry name" value="alpha/beta hydrolase"/>
    <property type="match status" value="1"/>
</dbReference>
<evidence type="ECO:0000313" key="3">
    <source>
        <dbReference type="EMBL" id="PVY96527.1"/>
    </source>
</evidence>
<dbReference type="EMBL" id="QEKW01000029">
    <property type="protein sequence ID" value="PVY96527.1"/>
    <property type="molecule type" value="Genomic_DNA"/>
</dbReference>
<dbReference type="PANTHER" id="PTHR43194:SF2">
    <property type="entry name" value="PEROXISOMAL MEMBRANE PROTEIN LPX1"/>
    <property type="match status" value="1"/>
</dbReference>
<proteinExistence type="predicted"/>
<organism evidence="3 4">
    <name type="scientific">Actinomycetospora cinnamomea</name>
    <dbReference type="NCBI Taxonomy" id="663609"/>
    <lineage>
        <taxon>Bacteria</taxon>
        <taxon>Bacillati</taxon>
        <taxon>Actinomycetota</taxon>
        <taxon>Actinomycetes</taxon>
        <taxon>Pseudonocardiales</taxon>
        <taxon>Pseudonocardiaceae</taxon>
        <taxon>Actinomycetospora</taxon>
    </lineage>
</organism>
<dbReference type="Pfam" id="PF12697">
    <property type="entry name" value="Abhydrolase_6"/>
    <property type="match status" value="1"/>
</dbReference>
<dbReference type="AlphaFoldDB" id="A0A2U1E9A8"/>
<dbReference type="RefSeq" id="WP_116711328.1">
    <property type="nucleotide sequence ID" value="NZ_QEKW01000029.1"/>
</dbReference>
<dbReference type="InterPro" id="IPR050228">
    <property type="entry name" value="Carboxylesterase_BioH"/>
</dbReference>
<feature type="domain" description="AB hydrolase-1" evidence="2">
    <location>
        <begin position="25"/>
        <end position="257"/>
    </location>
</feature>
<evidence type="ECO:0000256" key="1">
    <source>
        <dbReference type="SAM" id="MobiDB-lite"/>
    </source>
</evidence>
<protein>
    <submittedName>
        <fullName evidence="3">Alpha/beta hydrolase family protein</fullName>
    </submittedName>
</protein>
<dbReference type="GO" id="GO:0016787">
    <property type="term" value="F:hydrolase activity"/>
    <property type="evidence" value="ECO:0007669"/>
    <property type="project" value="UniProtKB-KW"/>
</dbReference>
<reference evidence="3 4" key="1">
    <citation type="submission" date="2018-04" db="EMBL/GenBank/DDBJ databases">
        <title>Genomic Encyclopedia of Type Strains, Phase IV (KMG-IV): sequencing the most valuable type-strain genomes for metagenomic binning, comparative biology and taxonomic classification.</title>
        <authorList>
            <person name="Goeker M."/>
        </authorList>
    </citation>
    <scope>NUCLEOTIDE SEQUENCE [LARGE SCALE GENOMIC DNA]</scope>
    <source>
        <strain evidence="3 4">DSM 45771</strain>
    </source>
</reference>
<dbReference type="SUPFAM" id="SSF53474">
    <property type="entry name" value="alpha/beta-Hydrolases"/>
    <property type="match status" value="1"/>
</dbReference>
<evidence type="ECO:0000259" key="2">
    <source>
        <dbReference type="Pfam" id="PF12697"/>
    </source>
</evidence>
<name>A0A2U1E9A8_9PSEU</name>